<sequence>MNRTELYMARLAFKLKIHESDGQRFEDLFIKVMGKANLNFQPVKAWGRIGDMKNDGFDSTSGTYYQVFAPESTEKLSTINSAVKKVRDDFNGLKKHWHSICPIKEFYYVVNDKYKGVAAPIHQELMKLEKGNKGIKCKPFTSKNLEDTFIKLNSDDIIDVISFIPDDTIGFLDYSVLNEAVTHIKGCSGFPSIEDNLNVPDFEDKLIFNKLSNKIQHYLTFASYQLGDLEEYFKVNSEYVRTDLQKCFKEMYEESKIEIPEEEDLCTDKRFMYILKKASPKEDKAHRDAVLVLMAYYFESCDIFEEPVKEMVI</sequence>
<dbReference type="Pfam" id="PF20275">
    <property type="entry name" value="CTD10"/>
    <property type="match status" value="1"/>
</dbReference>
<evidence type="ECO:0000313" key="2">
    <source>
        <dbReference type="EMBL" id="SFE57936.1"/>
    </source>
</evidence>
<feature type="domain" description="ABC-three component systems C-terminal" evidence="1">
    <location>
        <begin position="194"/>
        <end position="305"/>
    </location>
</feature>
<dbReference type="InterPro" id="IPR046919">
    <property type="entry name" value="ABC-3C_CTD10"/>
</dbReference>
<dbReference type="RefSeq" id="WP_052737121.1">
    <property type="nucleotide sequence ID" value="NZ_FONN01000004.1"/>
</dbReference>
<name>A0A1I2BP46_9BACL</name>
<dbReference type="Proteomes" id="UP000183410">
    <property type="component" value="Unassembled WGS sequence"/>
</dbReference>
<protein>
    <recommendedName>
        <fullName evidence="1">ABC-three component systems C-terminal domain-containing protein</fullName>
    </recommendedName>
</protein>
<proteinExistence type="predicted"/>
<gene>
    <name evidence="2" type="ORF">SAMN04487969_1044</name>
</gene>
<evidence type="ECO:0000313" key="3">
    <source>
        <dbReference type="Proteomes" id="UP000183410"/>
    </source>
</evidence>
<reference evidence="3" key="1">
    <citation type="submission" date="2016-10" db="EMBL/GenBank/DDBJ databases">
        <authorList>
            <person name="Varghese N."/>
            <person name="Submissions S."/>
        </authorList>
    </citation>
    <scope>NUCLEOTIDE SEQUENCE [LARGE SCALE GENOMIC DNA]</scope>
    <source>
        <strain evidence="3">CGMCC 1.10223</strain>
    </source>
</reference>
<evidence type="ECO:0000259" key="1">
    <source>
        <dbReference type="Pfam" id="PF20275"/>
    </source>
</evidence>
<dbReference type="OrthoDB" id="596297at2"/>
<dbReference type="AlphaFoldDB" id="A0A1I2BP46"/>
<dbReference type="EMBL" id="FONN01000004">
    <property type="protein sequence ID" value="SFE57936.1"/>
    <property type="molecule type" value="Genomic_DNA"/>
</dbReference>
<organism evidence="2 3">
    <name type="scientific">Paenibacillus algorifonticola</name>
    <dbReference type="NCBI Taxonomy" id="684063"/>
    <lineage>
        <taxon>Bacteria</taxon>
        <taxon>Bacillati</taxon>
        <taxon>Bacillota</taxon>
        <taxon>Bacilli</taxon>
        <taxon>Bacillales</taxon>
        <taxon>Paenibacillaceae</taxon>
        <taxon>Paenibacillus</taxon>
    </lineage>
</organism>
<accession>A0A1I2BP46</accession>
<keyword evidence="3" id="KW-1185">Reference proteome</keyword>